<feature type="compositionally biased region" description="Polar residues" evidence="1">
    <location>
        <begin position="278"/>
        <end position="290"/>
    </location>
</feature>
<dbReference type="AlphaFoldDB" id="A0A8J2VY17"/>
<comment type="caution">
    <text evidence="3">The sequence shown here is derived from an EMBL/GenBank/DDBJ whole genome shotgun (WGS) entry which is preliminary data.</text>
</comment>
<evidence type="ECO:0000313" key="3">
    <source>
        <dbReference type="EMBL" id="CAH0098134.1"/>
    </source>
</evidence>
<dbReference type="EMBL" id="CAKKLH010000001">
    <property type="protein sequence ID" value="CAH0098134.1"/>
    <property type="molecule type" value="Genomic_DNA"/>
</dbReference>
<dbReference type="Proteomes" id="UP000789390">
    <property type="component" value="Unassembled WGS sequence"/>
</dbReference>
<reference evidence="3" key="1">
    <citation type="submission" date="2021-11" db="EMBL/GenBank/DDBJ databases">
        <authorList>
            <person name="Schell T."/>
        </authorList>
    </citation>
    <scope>NUCLEOTIDE SEQUENCE</scope>
    <source>
        <strain evidence="3">M5</strain>
    </source>
</reference>
<proteinExistence type="predicted"/>
<feature type="signal peptide" evidence="2">
    <location>
        <begin position="1"/>
        <end position="16"/>
    </location>
</feature>
<evidence type="ECO:0000256" key="2">
    <source>
        <dbReference type="SAM" id="SignalP"/>
    </source>
</evidence>
<name>A0A8J2VY17_9CRUS</name>
<evidence type="ECO:0000313" key="4">
    <source>
        <dbReference type="Proteomes" id="UP000789390"/>
    </source>
</evidence>
<sequence length="577" mass="64737">MKWLLLVCFYWKWTLDMEMYQNSSWTSCAIHNDFVPRNATSETSSAVSMCSTQSSWMSIESVKPMPSLSSMYYSETNPTSFLQSVDERDEKVLNNTPYLAQPASISTSSHSPSFPVDLNWIGPTDYPAHLASTHMRSAPFTQLPNSLESVTKPHIQPTREAGTSERHSSTEQATKAIFIEEYFNKQTFDSSDCRPPLAFTDLLQDGNTCVICEDSCLDDPSYRPLTCNTELSQDVHETEPFFVTTDPITSPFLVTPLLKPPLVTKRNSVKPHLRSGCPMSTNLNNPSLSQLIDDESINGSGKKRMPPLKSKEAQFCVQSLVTKYIVAARNKLSNYKAQETLTKVQHDVIPVERNPRQSRETTARHQAKKRAIETVVLDQSSRKSTKFSSQSMPVSEHVTLQKRNLPVQLAKPEIKGSRSHVIDSEVKHFTSISPLEPTRSATRQFPLDSDSKPPTPKSKVDIDVNDEGNVSVTIHLIAPSSNSLKSNKKQTPSKINLVHFLSMIPRMMNTSESSYALFFPFTTGRVEAISLWHHASVDQIVPSLHYESDKDSGCYGNNLVCQLDFRRSEILKCKSCD</sequence>
<dbReference type="OrthoDB" id="6346708at2759"/>
<gene>
    <name evidence="3" type="ORF">DGAL_LOCUS181</name>
</gene>
<feature type="chain" id="PRO_5035205756" evidence="2">
    <location>
        <begin position="17"/>
        <end position="577"/>
    </location>
</feature>
<evidence type="ECO:0000256" key="1">
    <source>
        <dbReference type="SAM" id="MobiDB-lite"/>
    </source>
</evidence>
<protein>
    <submittedName>
        <fullName evidence="3">Uncharacterized protein</fullName>
    </submittedName>
</protein>
<organism evidence="3 4">
    <name type="scientific">Daphnia galeata</name>
    <dbReference type="NCBI Taxonomy" id="27404"/>
    <lineage>
        <taxon>Eukaryota</taxon>
        <taxon>Metazoa</taxon>
        <taxon>Ecdysozoa</taxon>
        <taxon>Arthropoda</taxon>
        <taxon>Crustacea</taxon>
        <taxon>Branchiopoda</taxon>
        <taxon>Diplostraca</taxon>
        <taxon>Cladocera</taxon>
        <taxon>Anomopoda</taxon>
        <taxon>Daphniidae</taxon>
        <taxon>Daphnia</taxon>
    </lineage>
</organism>
<accession>A0A8J2VY17</accession>
<feature type="region of interest" description="Disordered" evidence="1">
    <location>
        <begin position="433"/>
        <end position="463"/>
    </location>
</feature>
<feature type="region of interest" description="Disordered" evidence="1">
    <location>
        <begin position="269"/>
        <end position="292"/>
    </location>
</feature>
<keyword evidence="4" id="KW-1185">Reference proteome</keyword>
<keyword evidence="2" id="KW-0732">Signal</keyword>